<feature type="signal peptide" evidence="1">
    <location>
        <begin position="1"/>
        <end position="22"/>
    </location>
</feature>
<comment type="caution">
    <text evidence="2">The sequence shown here is derived from an EMBL/GenBank/DDBJ whole genome shotgun (WGS) entry which is preliminary data.</text>
</comment>
<protein>
    <recommendedName>
        <fullName evidence="4">Secreted protein</fullName>
    </recommendedName>
</protein>
<dbReference type="Proteomes" id="UP000599578">
    <property type="component" value="Unassembled WGS sequence"/>
</dbReference>
<reference evidence="2 3" key="1">
    <citation type="journal article" date="2014" name="Int. J. Syst. Evol. Microbiol.">
        <title>Complete genome sequence of Corynebacterium casei LMG S-19264T (=DSM 44701T), isolated from a smear-ripened cheese.</title>
        <authorList>
            <consortium name="US DOE Joint Genome Institute (JGI-PGF)"/>
            <person name="Walter F."/>
            <person name="Albersmeier A."/>
            <person name="Kalinowski J."/>
            <person name="Ruckert C."/>
        </authorList>
    </citation>
    <scope>NUCLEOTIDE SEQUENCE [LARGE SCALE GENOMIC DNA]</scope>
    <source>
        <strain evidence="2 3">CGMCC 1.7286</strain>
    </source>
</reference>
<name>A0A918DXI2_9GAMM</name>
<gene>
    <name evidence="2" type="ORF">GCM10011348_39950</name>
</gene>
<keyword evidence="3" id="KW-1185">Reference proteome</keyword>
<evidence type="ECO:0000313" key="3">
    <source>
        <dbReference type="Proteomes" id="UP000599578"/>
    </source>
</evidence>
<dbReference type="EMBL" id="BMLT01000012">
    <property type="protein sequence ID" value="GGO87235.1"/>
    <property type="molecule type" value="Genomic_DNA"/>
</dbReference>
<sequence>MSRKILCLSTLVALGLPLAAQADDSANGVDGAAAGAAIAGPAFIGPIDTQINGPWLEFSFGAAGSVGPCVTCVPSSGGNSVYLVDPPEWTFTLPFGGGTLTVTDAFDYGDQFEVFDHNVSLGLTPLVPVGGNCGSDPEVCLPDPASSSRVYPLAGGDHSIGLNVTVSPFGGGAAYFRVDTADVAEVDIDIKFCSDPNAFNQKKKGGLPVTIFGNGVDVADIDVDTLQLCTDAAGTDCTAPGVHSYSIADRGDPSSDLGAASCAIDPATGEELHTLNPDGYDDLDAVFYAPDVATLLDSTYGPLVKGDEVGPLYLVGYLYDDTPITSVPVNSVGVDMLLIQR</sequence>
<keyword evidence="1" id="KW-0732">Signal</keyword>
<organism evidence="2 3">
    <name type="scientific">Marinobacterium nitratireducens</name>
    <dbReference type="NCBI Taxonomy" id="518897"/>
    <lineage>
        <taxon>Bacteria</taxon>
        <taxon>Pseudomonadati</taxon>
        <taxon>Pseudomonadota</taxon>
        <taxon>Gammaproteobacteria</taxon>
        <taxon>Oceanospirillales</taxon>
        <taxon>Oceanospirillaceae</taxon>
        <taxon>Marinobacterium</taxon>
    </lineage>
</organism>
<dbReference type="AlphaFoldDB" id="A0A918DXI2"/>
<proteinExistence type="predicted"/>
<feature type="chain" id="PRO_5037298496" description="Secreted protein" evidence="1">
    <location>
        <begin position="23"/>
        <end position="341"/>
    </location>
</feature>
<dbReference type="RefSeq" id="WP_188862394.1">
    <property type="nucleotide sequence ID" value="NZ_BMLT01000012.1"/>
</dbReference>
<evidence type="ECO:0000313" key="2">
    <source>
        <dbReference type="EMBL" id="GGO87235.1"/>
    </source>
</evidence>
<evidence type="ECO:0000256" key="1">
    <source>
        <dbReference type="SAM" id="SignalP"/>
    </source>
</evidence>
<accession>A0A918DXI2</accession>
<evidence type="ECO:0008006" key="4">
    <source>
        <dbReference type="Google" id="ProtNLM"/>
    </source>
</evidence>